<gene>
    <name evidence="9" type="ORF">CUROG_07745</name>
</gene>
<evidence type="ECO:0000256" key="3">
    <source>
        <dbReference type="ARBA" id="ARBA00022692"/>
    </source>
</evidence>
<evidence type="ECO:0000256" key="1">
    <source>
        <dbReference type="ARBA" id="ARBA00004651"/>
    </source>
</evidence>
<evidence type="ECO:0000256" key="2">
    <source>
        <dbReference type="ARBA" id="ARBA00022475"/>
    </source>
</evidence>
<feature type="domain" description="RDD" evidence="8">
    <location>
        <begin position="88"/>
        <end position="239"/>
    </location>
</feature>
<organism evidence="9 10">
    <name type="scientific">Corynebacterium urogenitale</name>
    <dbReference type="NCBI Taxonomy" id="2487892"/>
    <lineage>
        <taxon>Bacteria</taxon>
        <taxon>Bacillati</taxon>
        <taxon>Actinomycetota</taxon>
        <taxon>Actinomycetes</taxon>
        <taxon>Mycobacteriales</taxon>
        <taxon>Corynebacteriaceae</taxon>
        <taxon>Corynebacterium</taxon>
    </lineage>
</organism>
<evidence type="ECO:0000313" key="9">
    <source>
        <dbReference type="EMBL" id="QFQ02898.1"/>
    </source>
</evidence>
<name>A0A5J6Z7B9_9CORY</name>
<dbReference type="PANTHER" id="PTHR36115:SF4">
    <property type="entry name" value="MEMBRANE PROTEIN"/>
    <property type="match status" value="1"/>
</dbReference>
<feature type="transmembrane region" description="Helical" evidence="7">
    <location>
        <begin position="94"/>
        <end position="116"/>
    </location>
</feature>
<dbReference type="GO" id="GO:0005886">
    <property type="term" value="C:plasma membrane"/>
    <property type="evidence" value="ECO:0007669"/>
    <property type="project" value="UniProtKB-SubCell"/>
</dbReference>
<protein>
    <submittedName>
        <fullName evidence="9">RDD family protein</fullName>
    </submittedName>
</protein>
<feature type="transmembrane region" description="Helical" evidence="7">
    <location>
        <begin position="136"/>
        <end position="156"/>
    </location>
</feature>
<accession>A0A5J6Z7B9</accession>
<sequence>MSNNFPSYPSNNGSNGDNPYNPYNDTASDGQGYGQNAQGYGQGTQYNDNNYAGGGYGNAQYGNAGNQGYGAFPTNDYGQAPMHGSFRPGVGKRFLGYLIDSILAGIVIGLLTFLIFRNDIMDFVDATMNSPETAATLPLSVTAGSGVISIVLWFAYRIGMETSTGATLGKMAVGARVTMEDGSPVTAQASFLRNSWYLLSLVAGLVPFLGWLLQLAVLVTVGVTIGNDNGNQSFSDKWGKTIVVDKN</sequence>
<feature type="region of interest" description="Disordered" evidence="6">
    <location>
        <begin position="1"/>
        <end position="45"/>
    </location>
</feature>
<dbReference type="Pfam" id="PF06271">
    <property type="entry name" value="RDD"/>
    <property type="match status" value="1"/>
</dbReference>
<dbReference type="KEGG" id="cuo:CUROG_07745"/>
<dbReference type="AlphaFoldDB" id="A0A5J6Z7B9"/>
<keyword evidence="10" id="KW-1185">Reference proteome</keyword>
<keyword evidence="4 7" id="KW-1133">Transmembrane helix</keyword>
<keyword evidence="3 7" id="KW-0812">Transmembrane</keyword>
<proteinExistence type="predicted"/>
<evidence type="ECO:0000256" key="4">
    <source>
        <dbReference type="ARBA" id="ARBA00022989"/>
    </source>
</evidence>
<comment type="subcellular location">
    <subcellularLocation>
        <location evidence="1">Cell membrane</location>
        <topology evidence="1">Multi-pass membrane protein</topology>
    </subcellularLocation>
</comment>
<evidence type="ECO:0000259" key="8">
    <source>
        <dbReference type="Pfam" id="PF06271"/>
    </source>
</evidence>
<dbReference type="Proteomes" id="UP000326711">
    <property type="component" value="Chromosome"/>
</dbReference>
<feature type="compositionally biased region" description="Low complexity" evidence="6">
    <location>
        <begin position="34"/>
        <end position="45"/>
    </location>
</feature>
<evidence type="ECO:0000256" key="5">
    <source>
        <dbReference type="ARBA" id="ARBA00023136"/>
    </source>
</evidence>
<dbReference type="OrthoDB" id="4412989at2"/>
<dbReference type="InterPro" id="IPR051791">
    <property type="entry name" value="Pra-immunoreactive"/>
</dbReference>
<reference evidence="10" key="1">
    <citation type="submission" date="2019-10" db="EMBL/GenBank/DDBJ databases">
        <title>Complete genome sequence of Corynebacterium urogenitalis DSM 108747, isolated from the genital tract of a cow.</title>
        <authorList>
            <person name="Ruckert C."/>
            <person name="Ballas P."/>
            <person name="Wagener K."/>
            <person name="Drillich M."/>
            <person name="Kaempfer P."/>
            <person name="Busse H.-J."/>
            <person name="Ehling-Schulz M."/>
        </authorList>
    </citation>
    <scope>NUCLEOTIDE SEQUENCE [LARGE SCALE GENOMIC DNA]</scope>
    <source>
        <strain evidence="10">LMM 1652</strain>
    </source>
</reference>
<keyword evidence="5 7" id="KW-0472">Membrane</keyword>
<keyword evidence="2" id="KW-1003">Cell membrane</keyword>
<feature type="transmembrane region" description="Helical" evidence="7">
    <location>
        <begin position="196"/>
        <end position="225"/>
    </location>
</feature>
<evidence type="ECO:0000256" key="6">
    <source>
        <dbReference type="SAM" id="MobiDB-lite"/>
    </source>
</evidence>
<evidence type="ECO:0000313" key="10">
    <source>
        <dbReference type="Proteomes" id="UP000326711"/>
    </source>
</evidence>
<dbReference type="PANTHER" id="PTHR36115">
    <property type="entry name" value="PROLINE-RICH ANTIGEN HOMOLOG-RELATED"/>
    <property type="match status" value="1"/>
</dbReference>
<dbReference type="EMBL" id="CP045032">
    <property type="protein sequence ID" value="QFQ02898.1"/>
    <property type="molecule type" value="Genomic_DNA"/>
</dbReference>
<evidence type="ECO:0000256" key="7">
    <source>
        <dbReference type="SAM" id="Phobius"/>
    </source>
</evidence>
<feature type="compositionally biased region" description="Polar residues" evidence="6">
    <location>
        <begin position="1"/>
        <end position="29"/>
    </location>
</feature>
<dbReference type="RefSeq" id="WP_151903208.1">
    <property type="nucleotide sequence ID" value="NZ_CP045032.1"/>
</dbReference>
<dbReference type="InterPro" id="IPR010432">
    <property type="entry name" value="RDD"/>
</dbReference>